<evidence type="ECO:0000313" key="4">
    <source>
        <dbReference type="Proteomes" id="UP001324533"/>
    </source>
</evidence>
<feature type="region of interest" description="Disordered" evidence="1">
    <location>
        <begin position="236"/>
        <end position="264"/>
    </location>
</feature>
<feature type="transmembrane region" description="Helical" evidence="2">
    <location>
        <begin position="160"/>
        <end position="176"/>
    </location>
</feature>
<feature type="transmembrane region" description="Helical" evidence="2">
    <location>
        <begin position="51"/>
        <end position="71"/>
    </location>
</feature>
<protein>
    <submittedName>
        <fullName evidence="3">Pr6Pr family membrane protein</fullName>
    </submittedName>
</protein>
<feature type="transmembrane region" description="Helical" evidence="2">
    <location>
        <begin position="7"/>
        <end position="31"/>
    </location>
</feature>
<feature type="transmembrane region" description="Helical" evidence="2">
    <location>
        <begin position="212"/>
        <end position="233"/>
    </location>
</feature>
<feature type="transmembrane region" description="Helical" evidence="2">
    <location>
        <begin position="132"/>
        <end position="148"/>
    </location>
</feature>
<keyword evidence="2" id="KW-0812">Transmembrane</keyword>
<reference evidence="3 4" key="1">
    <citation type="submission" date="2023-06" db="EMBL/GenBank/DDBJ databases">
        <title>Rock-solubilizing bacteria, Microbacterium invictum, promotes re-establishment of vegetation in rocky wasteland by accelerating rock bio-weathering and reshaping soil bacterial community.</title>
        <authorList>
            <person name="Liu C."/>
        </authorList>
    </citation>
    <scope>NUCLEOTIDE SEQUENCE [LARGE SCALE GENOMIC DNA]</scope>
    <source>
        <strain evidence="3 4">X-18</strain>
    </source>
</reference>
<gene>
    <name evidence="3" type="ORF">T9R20_00275</name>
</gene>
<evidence type="ECO:0000256" key="1">
    <source>
        <dbReference type="SAM" id="MobiDB-lite"/>
    </source>
</evidence>
<keyword evidence="4" id="KW-1185">Reference proteome</keyword>
<name>A0ABZ0VC16_9MICO</name>
<feature type="transmembrane region" description="Helical" evidence="2">
    <location>
        <begin position="92"/>
        <end position="112"/>
    </location>
</feature>
<accession>A0ABZ0VC16</accession>
<dbReference type="RefSeq" id="WP_322410572.1">
    <property type="nucleotide sequence ID" value="NZ_CP139779.1"/>
</dbReference>
<evidence type="ECO:0000256" key="2">
    <source>
        <dbReference type="SAM" id="Phobius"/>
    </source>
</evidence>
<sequence length="264" mass="28339">MLRTSRWALIWTVLRLLAAIAIIAAVIGQAARTIGIGIDAGQHLPTVVTNFFSFFTILSNCAAAVVLLWAVAGWVSVGRRRTADAAPATDPAALAVALASVTTYMVITGVVYNTLLRNVDLPQGTTVPWSNEILHVVAPLFLLLDLFLGPGRRALPWRDVGVILIFPILWVVYTLVRGPLITNPVSEQPFWYPYPFLNPNNPDLIFPGYGGVAFWVVAIAAGIIVTATIVVGVGRRRGQGASGDSSATRSGTVQRLSRISSRGR</sequence>
<keyword evidence="2" id="KW-0472">Membrane</keyword>
<feature type="compositionally biased region" description="Polar residues" evidence="1">
    <location>
        <begin position="242"/>
        <end position="264"/>
    </location>
</feature>
<dbReference type="EMBL" id="CP139779">
    <property type="protein sequence ID" value="WQB70428.1"/>
    <property type="molecule type" value="Genomic_DNA"/>
</dbReference>
<keyword evidence="2" id="KW-1133">Transmembrane helix</keyword>
<proteinExistence type="predicted"/>
<dbReference type="NCBIfam" id="NF038065">
    <property type="entry name" value="Pr6Pr"/>
    <property type="match status" value="1"/>
</dbReference>
<dbReference type="InterPro" id="IPR049713">
    <property type="entry name" value="Pr6Pr-like"/>
</dbReference>
<organism evidence="3 4">
    <name type="scientific">Microbacterium invictum</name>
    <dbReference type="NCBI Taxonomy" id="515415"/>
    <lineage>
        <taxon>Bacteria</taxon>
        <taxon>Bacillati</taxon>
        <taxon>Actinomycetota</taxon>
        <taxon>Actinomycetes</taxon>
        <taxon>Micrococcales</taxon>
        <taxon>Microbacteriaceae</taxon>
        <taxon>Microbacterium</taxon>
    </lineage>
</organism>
<dbReference type="Proteomes" id="UP001324533">
    <property type="component" value="Chromosome"/>
</dbReference>
<evidence type="ECO:0000313" key="3">
    <source>
        <dbReference type="EMBL" id="WQB70428.1"/>
    </source>
</evidence>